<dbReference type="Proteomes" id="UP000054078">
    <property type="component" value="Unassembled WGS sequence"/>
</dbReference>
<protein>
    <recommendedName>
        <fullName evidence="5">Hydrogenase maturation factor HypA</fullName>
    </recommendedName>
</protein>
<dbReference type="AlphaFoldDB" id="A0A124EGS1"/>
<dbReference type="GO" id="GO:0051604">
    <property type="term" value="P:protein maturation"/>
    <property type="evidence" value="ECO:0007669"/>
    <property type="project" value="InterPro"/>
</dbReference>
<evidence type="ECO:0000313" key="7">
    <source>
        <dbReference type="Proteomes" id="UP000054078"/>
    </source>
</evidence>
<sequence length="114" mass="12886">MHELGIVVRVIDMVEEAARKNGVSKVVRVDLEVGEVSTIVPSYFRDCFEWAKLRTEHMQECELNLIIVAGISYCRDCKKTYRTTEYGKACPVCGGHNTYLVTGRDVMVKDIQAV</sequence>
<organism evidence="6 7">
    <name type="scientific">Tractidigestivibacter scatoligenes</name>
    <name type="common">Olsenella scatoligenes</name>
    <dbReference type="NCBI Taxonomy" id="1299998"/>
    <lineage>
        <taxon>Bacteria</taxon>
        <taxon>Bacillati</taxon>
        <taxon>Actinomycetota</taxon>
        <taxon>Coriobacteriia</taxon>
        <taxon>Coriobacteriales</taxon>
        <taxon>Atopobiaceae</taxon>
        <taxon>Tractidigestivibacter</taxon>
    </lineage>
</organism>
<dbReference type="RefSeq" id="WP_059054326.1">
    <property type="nucleotide sequence ID" value="NZ_LOJF01000009.1"/>
</dbReference>
<dbReference type="GO" id="GO:0008270">
    <property type="term" value="F:zinc ion binding"/>
    <property type="evidence" value="ECO:0007669"/>
    <property type="project" value="UniProtKB-UniRule"/>
</dbReference>
<comment type="similarity">
    <text evidence="1 5">Belongs to the HypA/HybF family.</text>
</comment>
<dbReference type="PANTHER" id="PTHR34535">
    <property type="entry name" value="HYDROGENASE MATURATION FACTOR HYPA"/>
    <property type="match status" value="1"/>
</dbReference>
<dbReference type="PANTHER" id="PTHR34535:SF3">
    <property type="entry name" value="HYDROGENASE MATURATION FACTOR HYPA"/>
    <property type="match status" value="1"/>
</dbReference>
<keyword evidence="4 5" id="KW-0862">Zinc</keyword>
<dbReference type="GO" id="GO:0016151">
    <property type="term" value="F:nickel cation binding"/>
    <property type="evidence" value="ECO:0007669"/>
    <property type="project" value="UniProtKB-UniRule"/>
</dbReference>
<dbReference type="HAMAP" id="MF_00213">
    <property type="entry name" value="HypA_HybF"/>
    <property type="match status" value="1"/>
</dbReference>
<evidence type="ECO:0000256" key="5">
    <source>
        <dbReference type="HAMAP-Rule" id="MF_00213"/>
    </source>
</evidence>
<feature type="binding site" evidence="5">
    <location>
        <position position="2"/>
    </location>
    <ligand>
        <name>Ni(2+)</name>
        <dbReference type="ChEBI" id="CHEBI:49786"/>
    </ligand>
</feature>
<feature type="binding site" evidence="5">
    <location>
        <position position="74"/>
    </location>
    <ligand>
        <name>Zn(2+)</name>
        <dbReference type="ChEBI" id="CHEBI:29105"/>
    </ligand>
</feature>
<keyword evidence="3 5" id="KW-0479">Metal-binding</keyword>
<keyword evidence="7" id="KW-1185">Reference proteome</keyword>
<dbReference type="PROSITE" id="PS01249">
    <property type="entry name" value="HYPA"/>
    <property type="match status" value="1"/>
</dbReference>
<evidence type="ECO:0000256" key="3">
    <source>
        <dbReference type="ARBA" id="ARBA00022723"/>
    </source>
</evidence>
<evidence type="ECO:0000256" key="1">
    <source>
        <dbReference type="ARBA" id="ARBA00010748"/>
    </source>
</evidence>
<comment type="function">
    <text evidence="5">Involved in the maturation of [NiFe] hydrogenases. Required for nickel insertion into the metal center of the hydrogenase.</text>
</comment>
<evidence type="ECO:0000313" key="6">
    <source>
        <dbReference type="EMBL" id="KUH58359.1"/>
    </source>
</evidence>
<feature type="binding site" evidence="5">
    <location>
        <position position="93"/>
    </location>
    <ligand>
        <name>Zn(2+)</name>
        <dbReference type="ChEBI" id="CHEBI:29105"/>
    </ligand>
</feature>
<proteinExistence type="inferred from homology"/>
<feature type="binding site" evidence="5">
    <location>
        <position position="77"/>
    </location>
    <ligand>
        <name>Zn(2+)</name>
        <dbReference type="ChEBI" id="CHEBI:29105"/>
    </ligand>
</feature>
<dbReference type="InterPro" id="IPR020538">
    <property type="entry name" value="Hydgase_Ni_incorp_HypA/HybF_CS"/>
</dbReference>
<dbReference type="STRING" id="1299998.AUL39_04940"/>
<evidence type="ECO:0000256" key="4">
    <source>
        <dbReference type="ARBA" id="ARBA00022833"/>
    </source>
</evidence>
<dbReference type="EMBL" id="LOJF01000009">
    <property type="protein sequence ID" value="KUH58359.1"/>
    <property type="molecule type" value="Genomic_DNA"/>
</dbReference>
<comment type="caution">
    <text evidence="6">The sequence shown here is derived from an EMBL/GenBank/DDBJ whole genome shotgun (WGS) entry which is preliminary data.</text>
</comment>
<reference evidence="6 7" key="1">
    <citation type="submission" date="2015-12" db="EMBL/GenBank/DDBJ databases">
        <title>Draft Genome Sequence of Olsenella scatoligenes SK9K4T; a Producer of 3-Methylindole- (skatole) and 4-Methylphenol- (p-cresol) Isolated from Pig Feces.</title>
        <authorList>
            <person name="Li X."/>
            <person name="Borg B."/>
            <person name="Canibe N."/>
        </authorList>
    </citation>
    <scope>NUCLEOTIDE SEQUENCE [LARGE SCALE GENOMIC DNA]</scope>
    <source>
        <strain evidence="6 7">SK9K4</strain>
    </source>
</reference>
<feature type="binding site" evidence="5">
    <location>
        <position position="90"/>
    </location>
    <ligand>
        <name>Zn(2+)</name>
        <dbReference type="ChEBI" id="CHEBI:29105"/>
    </ligand>
</feature>
<gene>
    <name evidence="5" type="primary">hypA</name>
    <name evidence="6" type="ORF">AUL39_04940</name>
</gene>
<dbReference type="InterPro" id="IPR000688">
    <property type="entry name" value="HypA/HybF"/>
</dbReference>
<accession>A0A124EGS1</accession>
<keyword evidence="2 5" id="KW-0533">Nickel</keyword>
<dbReference type="Pfam" id="PF01155">
    <property type="entry name" value="HypA"/>
    <property type="match status" value="1"/>
</dbReference>
<evidence type="ECO:0000256" key="2">
    <source>
        <dbReference type="ARBA" id="ARBA00022596"/>
    </source>
</evidence>
<dbReference type="OrthoDB" id="288014at2"/>
<dbReference type="Gene3D" id="3.30.2320.80">
    <property type="match status" value="1"/>
</dbReference>
<name>A0A124EGS1_TRASO</name>
<dbReference type="PIRSF" id="PIRSF004761">
    <property type="entry name" value="Hydrgn_mat_HypA"/>
    <property type="match status" value="1"/>
</dbReference>